<accession>A0A1U7NKE9</accession>
<proteinExistence type="predicted"/>
<dbReference type="OrthoDB" id="1768070at2"/>
<keyword evidence="2" id="KW-1185">Reference proteome</keyword>
<gene>
    <name evidence="1" type="ORF">BO225_10100</name>
</gene>
<dbReference type="Proteomes" id="UP000186705">
    <property type="component" value="Unassembled WGS sequence"/>
</dbReference>
<dbReference type="STRING" id="1862672.BO225_10100"/>
<comment type="caution">
    <text evidence="1">The sequence shown here is derived from an EMBL/GenBank/DDBJ whole genome shotgun (WGS) entry which is preliminary data.</text>
</comment>
<reference evidence="1 2" key="1">
    <citation type="submission" date="2016-11" db="EMBL/GenBank/DDBJ databases">
        <title>Description of two novel members of the family Erysipelotrichaceae: Ileibacterium lipovorans gen. nov., sp. nov. and Dubosiella newyorkensis, gen. nov., sp. nov.</title>
        <authorList>
            <person name="Cox L.M."/>
            <person name="Sohn J."/>
            <person name="Tyrrell K.L."/>
            <person name="Citron D.M."/>
            <person name="Lawson P.A."/>
            <person name="Patel N.B."/>
            <person name="Iizumi T."/>
            <person name="Perez-Perez G.I."/>
            <person name="Goldstein E.J."/>
            <person name="Blaser M.J."/>
        </authorList>
    </citation>
    <scope>NUCLEOTIDE SEQUENCE [LARGE SCALE GENOMIC DNA]</scope>
    <source>
        <strain evidence="1 2">NYU-BL-A4</strain>
    </source>
</reference>
<dbReference type="AlphaFoldDB" id="A0A1U7NKE9"/>
<organism evidence="1 2">
    <name type="scientific">Dubosiella newyorkensis</name>
    <dbReference type="NCBI Taxonomy" id="1862672"/>
    <lineage>
        <taxon>Bacteria</taxon>
        <taxon>Bacillati</taxon>
        <taxon>Bacillota</taxon>
        <taxon>Erysipelotrichia</taxon>
        <taxon>Erysipelotrichales</taxon>
        <taxon>Erysipelotrichaceae</taxon>
        <taxon>Dubosiella</taxon>
    </lineage>
</organism>
<dbReference type="EMBL" id="MPKA01000101">
    <property type="protein sequence ID" value="OLU44633.1"/>
    <property type="molecule type" value="Genomic_DNA"/>
</dbReference>
<protein>
    <submittedName>
        <fullName evidence="1">Uncharacterized protein</fullName>
    </submittedName>
</protein>
<dbReference type="GeneID" id="78276287"/>
<name>A0A1U7NKE9_9FIRM</name>
<evidence type="ECO:0000313" key="1">
    <source>
        <dbReference type="EMBL" id="OLU44633.1"/>
    </source>
</evidence>
<dbReference type="RefSeq" id="WP_076342120.1">
    <property type="nucleotide sequence ID" value="NZ_CAJTMI010000011.1"/>
</dbReference>
<evidence type="ECO:0000313" key="2">
    <source>
        <dbReference type="Proteomes" id="UP000186705"/>
    </source>
</evidence>
<sequence>MDSLTYSALIFEPVQEHSYSRLEEALPLFEKDPNCAQIVICCQEDWLLKLSLHPHQKTMLVQMSKHPYVSMVNGLKAVCEDSVLVLDLNRMCKLEDKQRVLKKLQEYPAIYCHASLQGFDTRLLMFCLQYAIEQNAQIENYTQAVCHFGDTPLVFLE</sequence>